<reference evidence="4" key="1">
    <citation type="submission" date="2009-04" db="EMBL/GenBank/DDBJ databases">
        <authorList>
            <person name="Weinstock G."/>
            <person name="Sodergren E."/>
            <person name="Clifton S."/>
            <person name="Fulton L."/>
            <person name="Fulton B."/>
            <person name="Courtney L."/>
            <person name="Fronick C."/>
            <person name="Harrison M."/>
            <person name="Strong C."/>
            <person name="Farmer C."/>
            <person name="Delahaunty K."/>
            <person name="Markovic C."/>
            <person name="Hall O."/>
            <person name="Minx P."/>
            <person name="Tomlinson C."/>
            <person name="Mitreva M."/>
            <person name="Nelson J."/>
            <person name="Hou S."/>
            <person name="Wollam A."/>
            <person name="Pepin K.H."/>
            <person name="Johnson M."/>
            <person name="Bhonagiri V."/>
            <person name="Nash W.E."/>
            <person name="Warren W."/>
            <person name="Chinwalla A."/>
            <person name="Mardis E.R."/>
            <person name="Wilson R.K."/>
        </authorList>
    </citation>
    <scope>NUCLEOTIDE SEQUENCE [LARGE SCALE GENOMIC DNA]</scope>
    <source>
        <strain evidence="4">DSM 14600</strain>
    </source>
</reference>
<comment type="caution">
    <text evidence="4">The sequence shown here is derived from an EMBL/GenBank/DDBJ whole genome shotgun (WGS) entry which is preliminary data.</text>
</comment>
<protein>
    <submittedName>
        <fullName evidence="4">Uncharacterized protein</fullName>
    </submittedName>
</protein>
<dbReference type="PANTHER" id="PTHR34580">
    <property type="match status" value="1"/>
</dbReference>
<evidence type="ECO:0000256" key="1">
    <source>
        <dbReference type="SAM" id="MobiDB-lite"/>
    </source>
</evidence>
<dbReference type="InterPro" id="IPR036390">
    <property type="entry name" value="WH_DNA-bd_sf"/>
</dbReference>
<name>C4GDC0_9FIRM</name>
<organism evidence="4 5">
    <name type="scientific">Shuttleworthella satelles DSM 14600</name>
    <dbReference type="NCBI Taxonomy" id="626523"/>
    <lineage>
        <taxon>Bacteria</taxon>
        <taxon>Bacillati</taxon>
        <taxon>Bacillota</taxon>
        <taxon>Clostridia</taxon>
        <taxon>Lachnospirales</taxon>
        <taxon>Lachnospiraceae</taxon>
        <taxon>Shuttleworthella</taxon>
    </lineage>
</organism>
<dbReference type="Gene3D" id="1.10.10.10">
    <property type="entry name" value="Winged helix-like DNA-binding domain superfamily/Winged helix DNA-binding domain"/>
    <property type="match status" value="1"/>
</dbReference>
<feature type="region of interest" description="Disordered" evidence="1">
    <location>
        <begin position="1"/>
        <end position="90"/>
    </location>
</feature>
<dbReference type="eggNOG" id="COG2378">
    <property type="taxonomic scope" value="Bacteria"/>
</dbReference>
<proteinExistence type="predicted"/>
<feature type="domain" description="WCX" evidence="3">
    <location>
        <begin position="340"/>
        <end position="415"/>
    </location>
</feature>
<dbReference type="Proteomes" id="UP000003494">
    <property type="component" value="Unassembled WGS sequence"/>
</dbReference>
<dbReference type="InterPro" id="IPR026881">
    <property type="entry name" value="WYL_dom"/>
</dbReference>
<dbReference type="PANTHER" id="PTHR34580:SF1">
    <property type="entry name" value="PROTEIN PAFC"/>
    <property type="match status" value="1"/>
</dbReference>
<evidence type="ECO:0000259" key="2">
    <source>
        <dbReference type="Pfam" id="PF13280"/>
    </source>
</evidence>
<dbReference type="InterPro" id="IPR051534">
    <property type="entry name" value="CBASS_pafABC_assoc_protein"/>
</dbReference>
<evidence type="ECO:0000313" key="4">
    <source>
        <dbReference type="EMBL" id="EEP27399.1"/>
    </source>
</evidence>
<dbReference type="PROSITE" id="PS52050">
    <property type="entry name" value="WYL"/>
    <property type="match status" value="1"/>
</dbReference>
<dbReference type="SUPFAM" id="SSF46785">
    <property type="entry name" value="Winged helix' DNA-binding domain"/>
    <property type="match status" value="1"/>
</dbReference>
<dbReference type="Pfam" id="PF13280">
    <property type="entry name" value="WYL"/>
    <property type="match status" value="1"/>
</dbReference>
<dbReference type="STRING" id="626523.GCWU000342_02093"/>
<dbReference type="Pfam" id="PF25583">
    <property type="entry name" value="WCX"/>
    <property type="match status" value="1"/>
</dbReference>
<gene>
    <name evidence="4" type="ORF">GCWU000342_02093</name>
</gene>
<dbReference type="InterPro" id="IPR036388">
    <property type="entry name" value="WH-like_DNA-bd_sf"/>
</dbReference>
<dbReference type="AlphaFoldDB" id="C4GDC0"/>
<sequence length="422" mass="48311">MPQAQDKTGKYVRRAGGDKIEKSENRFPKAAKGDGQSRARRVGKEGRERKSKTGKREDSKTGKILGGRDHSPIQYRGYEPARGGDHMANTRNNKRKILALKEILERETNESHSLTIADLVEKLEAAGFPAEKKSVTRDLHELEDAGMDIERTRDRAPGYYLADRTFELPELKMLADAVAASRFITEKKSRTLLSKIGTLTNRYDALQLHRQVTVSDRVKAEREAGFYGIDTIFSCIDHNHQMSFHYSDWKLMGNRKELVARHGGALYRVSPCELLWDSERYYLIAYAEREAAIRFYRVDKITDALELDQPRDRQGMAAWNQMDPSTYTKRTFSMFAGQEEWVTLRANARLTGVLIDRFGTDLAMRQLEDGRVQARALVEVSPQFFGWLTGLGPEIEIAGPEEVREEYRSYMEEILDQYLGKV</sequence>
<keyword evidence="5" id="KW-1185">Reference proteome</keyword>
<dbReference type="EMBL" id="ACIP02000007">
    <property type="protein sequence ID" value="EEP27399.1"/>
    <property type="molecule type" value="Genomic_DNA"/>
</dbReference>
<evidence type="ECO:0000259" key="3">
    <source>
        <dbReference type="Pfam" id="PF25583"/>
    </source>
</evidence>
<accession>C4GDC0</accession>
<feature type="compositionally biased region" description="Basic and acidic residues" evidence="1">
    <location>
        <begin position="54"/>
        <end position="71"/>
    </location>
</feature>
<feature type="domain" description="WYL" evidence="2">
    <location>
        <begin position="230"/>
        <end position="304"/>
    </location>
</feature>
<evidence type="ECO:0000313" key="5">
    <source>
        <dbReference type="Proteomes" id="UP000003494"/>
    </source>
</evidence>
<dbReference type="InterPro" id="IPR057727">
    <property type="entry name" value="WCX_dom"/>
</dbReference>
<dbReference type="HOGENOM" id="CLU_053686_0_0_9"/>
<feature type="compositionally biased region" description="Basic and acidic residues" evidence="1">
    <location>
        <begin position="15"/>
        <end position="48"/>
    </location>
</feature>